<dbReference type="EMBL" id="JAGMVJ010000003">
    <property type="protein sequence ID" value="KAH7092098.1"/>
    <property type="molecule type" value="Genomic_DNA"/>
</dbReference>
<feature type="transmembrane region" description="Helical" evidence="6">
    <location>
        <begin position="189"/>
        <end position="214"/>
    </location>
</feature>
<name>A0A8K0RG94_9PLEO</name>
<comment type="subcellular location">
    <subcellularLocation>
        <location evidence="1">Membrane</location>
        <topology evidence="1">Multi-pass membrane protein</topology>
    </subcellularLocation>
</comment>
<dbReference type="PANTHER" id="PTHR33048">
    <property type="entry name" value="PTH11-LIKE INTEGRAL MEMBRANE PROTEIN (AFU_ORTHOLOGUE AFUA_5G11245)"/>
    <property type="match status" value="1"/>
</dbReference>
<feature type="transmembrane region" description="Helical" evidence="6">
    <location>
        <begin position="148"/>
        <end position="169"/>
    </location>
</feature>
<keyword evidence="4 6" id="KW-0472">Membrane</keyword>
<feature type="transmembrane region" description="Helical" evidence="6">
    <location>
        <begin position="226"/>
        <end position="246"/>
    </location>
</feature>
<comment type="caution">
    <text evidence="8">The sequence shown here is derived from an EMBL/GenBank/DDBJ whole genome shotgun (WGS) entry which is preliminary data.</text>
</comment>
<proteinExistence type="inferred from homology"/>
<feature type="transmembrane region" description="Helical" evidence="6">
    <location>
        <begin position="69"/>
        <end position="93"/>
    </location>
</feature>
<dbReference type="AlphaFoldDB" id="A0A8K0RG94"/>
<evidence type="ECO:0000256" key="2">
    <source>
        <dbReference type="ARBA" id="ARBA00022692"/>
    </source>
</evidence>
<gene>
    <name evidence="8" type="ORF">FB567DRAFT_588407</name>
</gene>
<organism evidence="8 9">
    <name type="scientific">Paraphoma chrysanthemicola</name>
    <dbReference type="NCBI Taxonomy" id="798071"/>
    <lineage>
        <taxon>Eukaryota</taxon>
        <taxon>Fungi</taxon>
        <taxon>Dikarya</taxon>
        <taxon>Ascomycota</taxon>
        <taxon>Pezizomycotina</taxon>
        <taxon>Dothideomycetes</taxon>
        <taxon>Pleosporomycetidae</taxon>
        <taxon>Pleosporales</taxon>
        <taxon>Pleosporineae</taxon>
        <taxon>Phaeosphaeriaceae</taxon>
        <taxon>Paraphoma</taxon>
    </lineage>
</organism>
<keyword evidence="3 6" id="KW-1133">Transmembrane helix</keyword>
<evidence type="ECO:0000256" key="1">
    <source>
        <dbReference type="ARBA" id="ARBA00004141"/>
    </source>
</evidence>
<evidence type="ECO:0000259" key="7">
    <source>
        <dbReference type="Pfam" id="PF20684"/>
    </source>
</evidence>
<evidence type="ECO:0000256" key="3">
    <source>
        <dbReference type="ARBA" id="ARBA00022989"/>
    </source>
</evidence>
<dbReference type="GO" id="GO:0016020">
    <property type="term" value="C:membrane"/>
    <property type="evidence" value="ECO:0007669"/>
    <property type="project" value="UniProtKB-SubCell"/>
</dbReference>
<dbReference type="OrthoDB" id="444631at2759"/>
<reference evidence="8" key="1">
    <citation type="journal article" date="2021" name="Nat. Commun.">
        <title>Genetic determinants of endophytism in the Arabidopsis root mycobiome.</title>
        <authorList>
            <person name="Mesny F."/>
            <person name="Miyauchi S."/>
            <person name="Thiergart T."/>
            <person name="Pickel B."/>
            <person name="Atanasova L."/>
            <person name="Karlsson M."/>
            <person name="Huettel B."/>
            <person name="Barry K.W."/>
            <person name="Haridas S."/>
            <person name="Chen C."/>
            <person name="Bauer D."/>
            <person name="Andreopoulos W."/>
            <person name="Pangilinan J."/>
            <person name="LaButti K."/>
            <person name="Riley R."/>
            <person name="Lipzen A."/>
            <person name="Clum A."/>
            <person name="Drula E."/>
            <person name="Henrissat B."/>
            <person name="Kohler A."/>
            <person name="Grigoriev I.V."/>
            <person name="Martin F.M."/>
            <person name="Hacquard S."/>
        </authorList>
    </citation>
    <scope>NUCLEOTIDE SEQUENCE</scope>
    <source>
        <strain evidence="8">MPI-SDFR-AT-0120</strain>
    </source>
</reference>
<dbReference type="PANTHER" id="PTHR33048:SF47">
    <property type="entry name" value="INTEGRAL MEMBRANE PROTEIN-RELATED"/>
    <property type="match status" value="1"/>
</dbReference>
<comment type="similarity">
    <text evidence="5">Belongs to the SAT4 family.</text>
</comment>
<feature type="domain" description="Rhodopsin" evidence="7">
    <location>
        <begin position="53"/>
        <end position="244"/>
    </location>
</feature>
<feature type="transmembrane region" description="Helical" evidence="6">
    <location>
        <begin position="37"/>
        <end position="57"/>
    </location>
</feature>
<keyword evidence="2 6" id="KW-0812">Transmembrane</keyword>
<dbReference type="InterPro" id="IPR052337">
    <property type="entry name" value="SAT4-like"/>
</dbReference>
<accession>A0A8K0RG94</accession>
<protein>
    <recommendedName>
        <fullName evidence="7">Rhodopsin domain-containing protein</fullName>
    </recommendedName>
</protein>
<evidence type="ECO:0000256" key="4">
    <source>
        <dbReference type="ARBA" id="ARBA00023136"/>
    </source>
</evidence>
<dbReference type="Pfam" id="PF20684">
    <property type="entry name" value="Fung_rhodopsin"/>
    <property type="match status" value="1"/>
</dbReference>
<evidence type="ECO:0000313" key="9">
    <source>
        <dbReference type="Proteomes" id="UP000813461"/>
    </source>
</evidence>
<dbReference type="Proteomes" id="UP000813461">
    <property type="component" value="Unassembled WGS sequence"/>
</dbReference>
<keyword evidence="9" id="KW-1185">Reference proteome</keyword>
<evidence type="ECO:0000313" key="8">
    <source>
        <dbReference type="EMBL" id="KAH7092098.1"/>
    </source>
</evidence>
<dbReference type="InterPro" id="IPR049326">
    <property type="entry name" value="Rhodopsin_dom_fungi"/>
</dbReference>
<evidence type="ECO:0000256" key="6">
    <source>
        <dbReference type="SAM" id="Phobius"/>
    </source>
</evidence>
<feature type="transmembrane region" description="Helical" evidence="6">
    <location>
        <begin position="113"/>
        <end position="136"/>
    </location>
</feature>
<evidence type="ECO:0000256" key="5">
    <source>
        <dbReference type="ARBA" id="ARBA00038359"/>
    </source>
</evidence>
<sequence>MSENTESLDLWKIPYHEPPPGVTSDFGARSDLLDPTIVIVSLVLFTTTCIIALRIWANWGRGKWQIDDWCAIATFILTITNGGMLIPLTRVFGKQDYDIPVGLLRYSRWFQRMLSIYGFVLSFAILLGKCCMLALYYRLFSIRKSMRIQIYIALIFCLPIAAGGIAFIIEFGPEKSYEDMRRRREKREWLPMISAAACLVVDALIVVMPIPVILGLNLSTRRKRGVLAMFATGSIAVVADIVVIYLRVLVLQRNGLGRHFIMTALFG</sequence>